<evidence type="ECO:0000256" key="7">
    <source>
        <dbReference type="ARBA" id="ARBA00023237"/>
    </source>
</evidence>
<dbReference type="KEGG" id="cbae:COR50_06010"/>
<dbReference type="InterPro" id="IPR036942">
    <property type="entry name" value="Beta-barrel_TonB_sf"/>
</dbReference>
<keyword evidence="2 8" id="KW-0813">Transport</keyword>
<dbReference type="SUPFAM" id="SSF56935">
    <property type="entry name" value="Porins"/>
    <property type="match status" value="1"/>
</dbReference>
<dbReference type="EMBL" id="CP023777">
    <property type="protein sequence ID" value="ATL46764.1"/>
    <property type="molecule type" value="Genomic_DNA"/>
</dbReference>
<evidence type="ECO:0000256" key="3">
    <source>
        <dbReference type="ARBA" id="ARBA00022452"/>
    </source>
</evidence>
<reference evidence="12 13" key="1">
    <citation type="submission" date="2017-10" db="EMBL/GenBank/DDBJ databases">
        <title>Paenichitinophaga pekingensis gen. nov., sp. nov., isolated from activated sludge.</title>
        <authorList>
            <person name="Jin D."/>
            <person name="Kong X."/>
            <person name="Deng Y."/>
            <person name="Bai Z."/>
        </authorList>
    </citation>
    <scope>NUCLEOTIDE SEQUENCE [LARGE SCALE GENOMIC DNA]</scope>
    <source>
        <strain evidence="12 13">13</strain>
    </source>
</reference>
<dbReference type="InterPro" id="IPR008969">
    <property type="entry name" value="CarboxyPept-like_regulatory"/>
</dbReference>
<evidence type="ECO:0000256" key="5">
    <source>
        <dbReference type="ARBA" id="ARBA00023077"/>
    </source>
</evidence>
<protein>
    <submittedName>
        <fullName evidence="12">SusC/RagA family TonB-linked outer membrane protein</fullName>
    </submittedName>
</protein>
<comment type="subcellular location">
    <subcellularLocation>
        <location evidence="1 8">Cell outer membrane</location>
        <topology evidence="1 8">Multi-pass membrane protein</topology>
    </subcellularLocation>
</comment>
<evidence type="ECO:0000256" key="4">
    <source>
        <dbReference type="ARBA" id="ARBA00022692"/>
    </source>
</evidence>
<organism evidence="12 13">
    <name type="scientific">Chitinophaga caeni</name>
    <dbReference type="NCBI Taxonomy" id="2029983"/>
    <lineage>
        <taxon>Bacteria</taxon>
        <taxon>Pseudomonadati</taxon>
        <taxon>Bacteroidota</taxon>
        <taxon>Chitinophagia</taxon>
        <taxon>Chitinophagales</taxon>
        <taxon>Chitinophagaceae</taxon>
        <taxon>Chitinophaga</taxon>
    </lineage>
</organism>
<dbReference type="InterPro" id="IPR039426">
    <property type="entry name" value="TonB-dep_rcpt-like"/>
</dbReference>
<keyword evidence="6 8" id="KW-0472">Membrane</keyword>
<dbReference type="NCBIfam" id="TIGR04056">
    <property type="entry name" value="OMP_RagA_SusC"/>
    <property type="match status" value="1"/>
</dbReference>
<dbReference type="InterPro" id="IPR037066">
    <property type="entry name" value="Plug_dom_sf"/>
</dbReference>
<evidence type="ECO:0000256" key="2">
    <source>
        <dbReference type="ARBA" id="ARBA00022448"/>
    </source>
</evidence>
<dbReference type="GO" id="GO:0009279">
    <property type="term" value="C:cell outer membrane"/>
    <property type="evidence" value="ECO:0007669"/>
    <property type="project" value="UniProtKB-SubCell"/>
</dbReference>
<dbReference type="PROSITE" id="PS52016">
    <property type="entry name" value="TONB_DEPENDENT_REC_3"/>
    <property type="match status" value="1"/>
</dbReference>
<dbReference type="InterPro" id="IPR023996">
    <property type="entry name" value="TonB-dep_OMP_SusC/RagA"/>
</dbReference>
<evidence type="ECO:0000313" key="13">
    <source>
        <dbReference type="Proteomes" id="UP000220133"/>
    </source>
</evidence>
<proteinExistence type="inferred from homology"/>
<evidence type="ECO:0000256" key="1">
    <source>
        <dbReference type="ARBA" id="ARBA00004571"/>
    </source>
</evidence>
<keyword evidence="4 8" id="KW-0812">Transmembrane</keyword>
<gene>
    <name evidence="12" type="ORF">COR50_06010</name>
</gene>
<dbReference type="Pfam" id="PF00593">
    <property type="entry name" value="TonB_dep_Rec_b-barrel"/>
    <property type="match status" value="1"/>
</dbReference>
<evidence type="ECO:0000259" key="11">
    <source>
        <dbReference type="Pfam" id="PF07715"/>
    </source>
</evidence>
<dbReference type="SUPFAM" id="SSF49464">
    <property type="entry name" value="Carboxypeptidase regulatory domain-like"/>
    <property type="match status" value="1"/>
</dbReference>
<dbReference type="OrthoDB" id="9768177at2"/>
<evidence type="ECO:0000259" key="10">
    <source>
        <dbReference type="Pfam" id="PF00593"/>
    </source>
</evidence>
<dbReference type="InterPro" id="IPR000531">
    <property type="entry name" value="Beta-barrel_TonB"/>
</dbReference>
<feature type="domain" description="TonB-dependent receptor plug" evidence="11">
    <location>
        <begin position="115"/>
        <end position="234"/>
    </location>
</feature>
<dbReference type="Proteomes" id="UP000220133">
    <property type="component" value="Chromosome"/>
</dbReference>
<keyword evidence="7 8" id="KW-0998">Cell outer membrane</keyword>
<dbReference type="Gene3D" id="2.60.40.1120">
    <property type="entry name" value="Carboxypeptidase-like, regulatory domain"/>
    <property type="match status" value="1"/>
</dbReference>
<dbReference type="AlphaFoldDB" id="A0A291QSE9"/>
<keyword evidence="13" id="KW-1185">Reference proteome</keyword>
<accession>A0A291QSE9</accession>
<keyword evidence="3 8" id="KW-1134">Transmembrane beta strand</keyword>
<dbReference type="RefSeq" id="WP_098193151.1">
    <property type="nucleotide sequence ID" value="NZ_CP023777.1"/>
</dbReference>
<dbReference type="InterPro" id="IPR012910">
    <property type="entry name" value="Plug_dom"/>
</dbReference>
<dbReference type="Gene3D" id="2.40.170.20">
    <property type="entry name" value="TonB-dependent receptor, beta-barrel domain"/>
    <property type="match status" value="1"/>
</dbReference>
<name>A0A291QSE9_9BACT</name>
<dbReference type="Pfam" id="PF13715">
    <property type="entry name" value="CarbopepD_reg_2"/>
    <property type="match status" value="1"/>
</dbReference>
<sequence length="1012" mass="111686">MRIIHLAIMGLILLFPIVTSAQIRAVHGKVTDSRDKAPLPGVTIKIKGTLITTVSNIQGEYSMTLPENVTTLEFSFIGYTTMEVPIHGDEINVSLTLSERSLNEVLVVGYGTQKKREATGSLVKLNTVDVANYPAPSFESAIQGKAAGVVVESSSGKVGQAIKIRIRGTSSISATSQPLYIVDGQPIVSGSLSDINNDPTNPLIDINPSDIESVEILKDAAAAAIYGARASNGVILITTKKGRQNQKTVFSLDLRSSWGKPTMKRGFLNTKEYVELLTEAAVNDAKTSFENGQYGTIDEAMAVYVGNVESLFDDLSLGTDWKNQEVNTNWEDQAYRKVAKGQGVNISATGGNEKTNFYISGYYDKLEAIVIRNEFQRYGSRLNIAHHPNDKVQFGVNMAINRSELNRIANDNSYSTPGQLFAQSPLSPIIDPTSGQLNSTTLYSNGLIDAKLNSDDQVTFRILGNAFGELKIQPWISFRSEFGADINQLTQESIAAKGSIDGGDKGLGQGRYSQAVGYNTNNYFTFTPLFKNANHSFNATLGMSYQQNNSYNTTVQAENYPSNALKYLSGATNILYGSSPHSKYNFMSYFLRANYSFAGKYLLAASIRRDGSSRFAENNKYGNFYSGSAGWLISEENFLKEVPFLNILKLRTSYGITGNAEIGEGAYYSLYSVANYPDYPGYMPIQIGNPHLHWEKTDQYDIGLEFGLIHNRLSGEIDYYNKKTADLLLNVNIPGTTGFSTLLQNVGNMTNKGLEITLNSININGAFYWTTNFNISFNKNRVKNIKGQIIEDGQQRAVEGQPIGVFYMREYAGADPETGVDTYIGDDGKPTIDYDAAPRKVFGYSNPDFTGGITNTFNFNGFDLSAFFMFVSGNKIYNRAGIYQASGFSGAYDNQLKEILNRWQEPGDHSYISKLSFENGNLYRPSSRYLYDGSYIRLKNITLGYNLPKTISNKLKLNSARLYVSGYNLWTSTKYISDPEVNTEVLGNISGGIDFYTVPQAKQIQVGLNVKF</sequence>
<evidence type="ECO:0000256" key="9">
    <source>
        <dbReference type="RuleBase" id="RU003357"/>
    </source>
</evidence>
<keyword evidence="5 9" id="KW-0798">TonB box</keyword>
<dbReference type="Pfam" id="PF07715">
    <property type="entry name" value="Plug"/>
    <property type="match status" value="1"/>
</dbReference>
<dbReference type="NCBIfam" id="TIGR04057">
    <property type="entry name" value="SusC_RagA_signa"/>
    <property type="match status" value="1"/>
</dbReference>
<comment type="similarity">
    <text evidence="8 9">Belongs to the TonB-dependent receptor family.</text>
</comment>
<evidence type="ECO:0000256" key="6">
    <source>
        <dbReference type="ARBA" id="ARBA00023136"/>
    </source>
</evidence>
<evidence type="ECO:0000256" key="8">
    <source>
        <dbReference type="PROSITE-ProRule" id="PRU01360"/>
    </source>
</evidence>
<evidence type="ECO:0000313" key="12">
    <source>
        <dbReference type="EMBL" id="ATL46764.1"/>
    </source>
</evidence>
<feature type="domain" description="TonB-dependent receptor-like beta-barrel" evidence="10">
    <location>
        <begin position="470"/>
        <end position="969"/>
    </location>
</feature>
<dbReference type="InterPro" id="IPR023997">
    <property type="entry name" value="TonB-dep_OMP_SusC/RagA_CS"/>
</dbReference>
<dbReference type="Gene3D" id="2.170.130.10">
    <property type="entry name" value="TonB-dependent receptor, plug domain"/>
    <property type="match status" value="1"/>
</dbReference>